<proteinExistence type="predicted"/>
<feature type="compositionally biased region" description="Low complexity" evidence="1">
    <location>
        <begin position="43"/>
        <end position="59"/>
    </location>
</feature>
<feature type="compositionally biased region" description="Basic and acidic residues" evidence="1">
    <location>
        <begin position="72"/>
        <end position="83"/>
    </location>
</feature>
<name>A0A167PD47_CALVF</name>
<accession>A0A167PD47</accession>
<feature type="region of interest" description="Disordered" evidence="1">
    <location>
        <begin position="31"/>
        <end position="85"/>
    </location>
</feature>
<organism evidence="2 3">
    <name type="scientific">Calocera viscosa (strain TUFC12733)</name>
    <dbReference type="NCBI Taxonomy" id="1330018"/>
    <lineage>
        <taxon>Eukaryota</taxon>
        <taxon>Fungi</taxon>
        <taxon>Dikarya</taxon>
        <taxon>Basidiomycota</taxon>
        <taxon>Agaricomycotina</taxon>
        <taxon>Dacrymycetes</taxon>
        <taxon>Dacrymycetales</taxon>
        <taxon>Dacrymycetaceae</taxon>
        <taxon>Calocera</taxon>
    </lineage>
</organism>
<dbReference type="AlphaFoldDB" id="A0A167PD47"/>
<evidence type="ECO:0000256" key="1">
    <source>
        <dbReference type="SAM" id="MobiDB-lite"/>
    </source>
</evidence>
<protein>
    <submittedName>
        <fullName evidence="2">Uncharacterized protein</fullName>
    </submittedName>
</protein>
<keyword evidence="3" id="KW-1185">Reference proteome</keyword>
<evidence type="ECO:0000313" key="2">
    <source>
        <dbReference type="EMBL" id="KZO98662.1"/>
    </source>
</evidence>
<dbReference type="Proteomes" id="UP000076738">
    <property type="component" value="Unassembled WGS sequence"/>
</dbReference>
<gene>
    <name evidence="2" type="ORF">CALVIDRAFT_30526</name>
</gene>
<sequence length="159" mass="17388">MIFTRNRVGFFSYWSSSLWLGSPQEECGALPSVSGDAYRSPITSQPRTPTTRGTTGAQSGLPDSSGPALAHRSPERQPSDRIGARPFHKPCASLPSWALDEPLLALPGGAGRHVPLLRADGAGHVRRAWFTTRHWEGSSRSVLLARLRLRLETCFQRVA</sequence>
<evidence type="ECO:0000313" key="3">
    <source>
        <dbReference type="Proteomes" id="UP000076738"/>
    </source>
</evidence>
<reference evidence="2 3" key="1">
    <citation type="journal article" date="2016" name="Mol. Biol. Evol.">
        <title>Comparative Genomics of Early-Diverging Mushroom-Forming Fungi Provides Insights into the Origins of Lignocellulose Decay Capabilities.</title>
        <authorList>
            <person name="Nagy L.G."/>
            <person name="Riley R."/>
            <person name="Tritt A."/>
            <person name="Adam C."/>
            <person name="Daum C."/>
            <person name="Floudas D."/>
            <person name="Sun H."/>
            <person name="Yadav J.S."/>
            <person name="Pangilinan J."/>
            <person name="Larsson K.H."/>
            <person name="Matsuura K."/>
            <person name="Barry K."/>
            <person name="Labutti K."/>
            <person name="Kuo R."/>
            <person name="Ohm R.A."/>
            <person name="Bhattacharya S.S."/>
            <person name="Shirouzu T."/>
            <person name="Yoshinaga Y."/>
            <person name="Martin F.M."/>
            <person name="Grigoriev I.V."/>
            <person name="Hibbett D.S."/>
        </authorList>
    </citation>
    <scope>NUCLEOTIDE SEQUENCE [LARGE SCALE GENOMIC DNA]</scope>
    <source>
        <strain evidence="2 3">TUFC12733</strain>
    </source>
</reference>
<dbReference type="EMBL" id="KV417275">
    <property type="protein sequence ID" value="KZO98662.1"/>
    <property type="molecule type" value="Genomic_DNA"/>
</dbReference>